<evidence type="ECO:0000256" key="6">
    <source>
        <dbReference type="ARBA" id="ARBA00023033"/>
    </source>
</evidence>
<dbReference type="PROSITE" id="PS00086">
    <property type="entry name" value="CYTOCHROME_P450"/>
    <property type="match status" value="1"/>
</dbReference>
<reference evidence="8 9" key="1">
    <citation type="submission" date="2014-07" db="EMBL/GenBank/DDBJ databases">
        <title>Draft Genome Sequence of Gephyronic Acid Producer, Cystobacter violaceus Strain Cb vi76.</title>
        <authorList>
            <person name="Stevens D.C."/>
            <person name="Young J."/>
            <person name="Carmichael R."/>
            <person name="Tan J."/>
            <person name="Taylor R.E."/>
        </authorList>
    </citation>
    <scope>NUCLEOTIDE SEQUENCE [LARGE SCALE GENOMIC DNA]</scope>
    <source>
        <strain evidence="8 9">Cb vi76</strain>
    </source>
</reference>
<dbReference type="RefSeq" id="WP_043404902.1">
    <property type="nucleotide sequence ID" value="NZ_JPMI01000240.1"/>
</dbReference>
<protein>
    <submittedName>
        <fullName evidence="8">Cytochrome P450</fullName>
    </submittedName>
</protein>
<keyword evidence="5 7" id="KW-0408">Iron</keyword>
<dbReference type="InterPro" id="IPR001128">
    <property type="entry name" value="Cyt_P450"/>
</dbReference>
<keyword evidence="6 7" id="KW-0503">Monooxygenase</keyword>
<dbReference type="FunFam" id="1.10.630.10:FF:000018">
    <property type="entry name" value="Cytochrome P450 monooxygenase"/>
    <property type="match status" value="1"/>
</dbReference>
<evidence type="ECO:0000256" key="4">
    <source>
        <dbReference type="ARBA" id="ARBA00023002"/>
    </source>
</evidence>
<evidence type="ECO:0000256" key="1">
    <source>
        <dbReference type="ARBA" id="ARBA00010617"/>
    </source>
</evidence>
<dbReference type="GO" id="GO:0004497">
    <property type="term" value="F:monooxygenase activity"/>
    <property type="evidence" value="ECO:0007669"/>
    <property type="project" value="UniProtKB-KW"/>
</dbReference>
<dbReference type="GO" id="GO:0005506">
    <property type="term" value="F:iron ion binding"/>
    <property type="evidence" value="ECO:0007669"/>
    <property type="project" value="InterPro"/>
</dbReference>
<name>A0A084SLX9_9BACT</name>
<dbReference type="GO" id="GO:0016705">
    <property type="term" value="F:oxidoreductase activity, acting on paired donors, with incorporation or reduction of molecular oxygen"/>
    <property type="evidence" value="ECO:0007669"/>
    <property type="project" value="InterPro"/>
</dbReference>
<dbReference type="PANTHER" id="PTHR46696">
    <property type="entry name" value="P450, PUTATIVE (EUROFUNG)-RELATED"/>
    <property type="match status" value="1"/>
</dbReference>
<gene>
    <name evidence="8" type="ORF">Q664_34355</name>
</gene>
<sequence length="397" mass="44221">MSSRVNLLAPKVRMNPYPLYAELRQSAPVSQVDPGGLWAVSRYADVITVMKNPQLFSSEGIRRTYRPPWISNYPMADSMLVMDPPHHTRLRSLVNRAFGASVMTRLEPRIRELAQQIATALPSGQTVDFVDAFSIRVPIAVLGDLVGIPPSLHARLKQWAEVMTRFTSVGPEDTALQERIRAAVTEARQHFEQVVEERRRAPREDLVSDLLRARVDGEALTPVDLMGFMFLLLIGGLETTVHLLSGCALKLQEDPALMARLRAEPELIPCFIDEMLRHSGPVHGVVRLVTDEVELGGARIPQGERLLLLMASANRDEAQFPDPDRFDLERPGPQNLPFGHGVHFCLGAQLARMEARLALEALLARFTRLSLGEEPARWNVSLVMRGPTLLPLAAHTD</sequence>
<evidence type="ECO:0000256" key="3">
    <source>
        <dbReference type="ARBA" id="ARBA00022723"/>
    </source>
</evidence>
<dbReference type="Pfam" id="PF00067">
    <property type="entry name" value="p450"/>
    <property type="match status" value="1"/>
</dbReference>
<dbReference type="AlphaFoldDB" id="A0A084SLX9"/>
<dbReference type="InterPro" id="IPR036396">
    <property type="entry name" value="Cyt_P450_sf"/>
</dbReference>
<evidence type="ECO:0000313" key="8">
    <source>
        <dbReference type="EMBL" id="KFA89464.1"/>
    </source>
</evidence>
<keyword evidence="2 7" id="KW-0349">Heme</keyword>
<keyword evidence="3 7" id="KW-0479">Metal-binding</keyword>
<dbReference type="InterPro" id="IPR002397">
    <property type="entry name" value="Cyt_P450_B"/>
</dbReference>
<evidence type="ECO:0000256" key="2">
    <source>
        <dbReference type="ARBA" id="ARBA00022617"/>
    </source>
</evidence>
<dbReference type="GO" id="GO:0020037">
    <property type="term" value="F:heme binding"/>
    <property type="evidence" value="ECO:0007669"/>
    <property type="project" value="InterPro"/>
</dbReference>
<organism evidence="8 9">
    <name type="scientific">Archangium violaceum Cb vi76</name>
    <dbReference type="NCBI Taxonomy" id="1406225"/>
    <lineage>
        <taxon>Bacteria</taxon>
        <taxon>Pseudomonadati</taxon>
        <taxon>Myxococcota</taxon>
        <taxon>Myxococcia</taxon>
        <taxon>Myxococcales</taxon>
        <taxon>Cystobacterineae</taxon>
        <taxon>Archangiaceae</taxon>
        <taxon>Archangium</taxon>
    </lineage>
</organism>
<proteinExistence type="inferred from homology"/>
<comment type="similarity">
    <text evidence="1 7">Belongs to the cytochrome P450 family.</text>
</comment>
<dbReference type="PANTHER" id="PTHR46696:SF1">
    <property type="entry name" value="CYTOCHROME P450 YJIB-RELATED"/>
    <property type="match status" value="1"/>
</dbReference>
<evidence type="ECO:0000313" key="9">
    <source>
        <dbReference type="Proteomes" id="UP000028547"/>
    </source>
</evidence>
<dbReference type="InterPro" id="IPR017972">
    <property type="entry name" value="Cyt_P450_CS"/>
</dbReference>
<dbReference type="Proteomes" id="UP000028547">
    <property type="component" value="Unassembled WGS sequence"/>
</dbReference>
<evidence type="ECO:0000256" key="5">
    <source>
        <dbReference type="ARBA" id="ARBA00023004"/>
    </source>
</evidence>
<comment type="caution">
    <text evidence="8">The sequence shown here is derived from an EMBL/GenBank/DDBJ whole genome shotgun (WGS) entry which is preliminary data.</text>
</comment>
<dbReference type="EMBL" id="JPMI01000240">
    <property type="protein sequence ID" value="KFA89464.1"/>
    <property type="molecule type" value="Genomic_DNA"/>
</dbReference>
<evidence type="ECO:0000256" key="7">
    <source>
        <dbReference type="RuleBase" id="RU000461"/>
    </source>
</evidence>
<dbReference type="Gene3D" id="1.10.630.10">
    <property type="entry name" value="Cytochrome P450"/>
    <property type="match status" value="1"/>
</dbReference>
<accession>A0A084SLX9</accession>
<dbReference type="SUPFAM" id="SSF48264">
    <property type="entry name" value="Cytochrome P450"/>
    <property type="match status" value="1"/>
</dbReference>
<dbReference type="PRINTS" id="PR00359">
    <property type="entry name" value="BP450"/>
</dbReference>
<keyword evidence="4 7" id="KW-0560">Oxidoreductase</keyword>